<reference evidence="1 2" key="1">
    <citation type="submission" date="2024-07" db="EMBL/GenBank/DDBJ databases">
        <authorList>
            <person name="Hebao G."/>
        </authorList>
    </citation>
    <scope>NUCLEOTIDE SEQUENCE [LARGE SCALE GENOMIC DNA]</scope>
    <source>
        <strain evidence="1 2">ACCC 02193</strain>
    </source>
</reference>
<dbReference type="EMBL" id="JBGFFX010000007">
    <property type="protein sequence ID" value="MEY8771428.1"/>
    <property type="molecule type" value="Genomic_DNA"/>
</dbReference>
<dbReference type="RefSeq" id="WP_125289488.1">
    <property type="nucleotide sequence ID" value="NZ_JBGFFX010000007.1"/>
</dbReference>
<gene>
    <name evidence="1" type="ORF">AB6T85_13555</name>
</gene>
<protein>
    <submittedName>
        <fullName evidence="1">Phage tail assembly chaperone</fullName>
    </submittedName>
</protein>
<organism evidence="1 2">
    <name type="scientific">Erwinia aeris</name>
    <dbReference type="NCBI Taxonomy" id="3239803"/>
    <lineage>
        <taxon>Bacteria</taxon>
        <taxon>Pseudomonadati</taxon>
        <taxon>Pseudomonadota</taxon>
        <taxon>Gammaproteobacteria</taxon>
        <taxon>Enterobacterales</taxon>
        <taxon>Erwiniaceae</taxon>
        <taxon>Erwinia</taxon>
    </lineage>
</organism>
<name>A0ABV4E926_9GAMM</name>
<dbReference type="Proteomes" id="UP001565243">
    <property type="component" value="Unassembled WGS sequence"/>
</dbReference>
<comment type="caution">
    <text evidence="1">The sequence shown here is derived from an EMBL/GenBank/DDBJ whole genome shotgun (WGS) entry which is preliminary data.</text>
</comment>
<dbReference type="Pfam" id="PF21822">
    <property type="entry name" value="Phage_TAC_15"/>
    <property type="match status" value="1"/>
</dbReference>
<evidence type="ECO:0000313" key="2">
    <source>
        <dbReference type="Proteomes" id="UP001565243"/>
    </source>
</evidence>
<keyword evidence="2" id="KW-1185">Reference proteome</keyword>
<dbReference type="InterPro" id="IPR049156">
    <property type="entry name" value="Phage_chap_TAC_15-like"/>
</dbReference>
<sequence>MEFTLNETTFRIAKLDVFQQLKVSRKLLPLLAGLLSDINTVKSAAAQGDYFQVLEKALPAIAHSLADMSEEDTNAILHPCLAVVSRQQAKSWVPIFSQGVLMFDDLDLITMLKLVLRVVEDSLGSFLPELPVSRSEVPAAG</sequence>
<accession>A0ABV4E926</accession>
<proteinExistence type="predicted"/>
<evidence type="ECO:0000313" key="1">
    <source>
        <dbReference type="EMBL" id="MEY8771428.1"/>
    </source>
</evidence>